<proteinExistence type="predicted"/>
<gene>
    <name evidence="1" type="ORF">E2C01_070020</name>
</gene>
<comment type="caution">
    <text evidence="1">The sequence shown here is derived from an EMBL/GenBank/DDBJ whole genome shotgun (WGS) entry which is preliminary data.</text>
</comment>
<accession>A0A5B7I2G0</accession>
<name>A0A5B7I2G0_PORTR</name>
<dbReference type="Proteomes" id="UP000324222">
    <property type="component" value="Unassembled WGS sequence"/>
</dbReference>
<evidence type="ECO:0000313" key="2">
    <source>
        <dbReference type="Proteomes" id="UP000324222"/>
    </source>
</evidence>
<reference evidence="1 2" key="1">
    <citation type="submission" date="2019-05" db="EMBL/GenBank/DDBJ databases">
        <title>Another draft genome of Portunus trituberculatus and its Hox gene families provides insights of decapod evolution.</title>
        <authorList>
            <person name="Jeong J.-H."/>
            <person name="Song I."/>
            <person name="Kim S."/>
            <person name="Choi T."/>
            <person name="Kim D."/>
            <person name="Ryu S."/>
            <person name="Kim W."/>
        </authorList>
    </citation>
    <scope>NUCLEOTIDE SEQUENCE [LARGE SCALE GENOMIC DNA]</scope>
    <source>
        <tissue evidence="1">Muscle</tissue>
    </source>
</reference>
<dbReference type="EMBL" id="VSRR010041537">
    <property type="protein sequence ID" value="MPC75627.1"/>
    <property type="molecule type" value="Genomic_DNA"/>
</dbReference>
<sequence length="77" mass="9050">MQRRNVGDVLNKVVRFCVGYVARWRTWIMACNATCAKYGYMPNAKRWEMGCIGNCRCKRCLGYALGALPRRKNMRRR</sequence>
<protein>
    <submittedName>
        <fullName evidence="1">Uncharacterized protein</fullName>
    </submittedName>
</protein>
<organism evidence="1 2">
    <name type="scientific">Portunus trituberculatus</name>
    <name type="common">Swimming crab</name>
    <name type="synonym">Neptunus trituberculatus</name>
    <dbReference type="NCBI Taxonomy" id="210409"/>
    <lineage>
        <taxon>Eukaryota</taxon>
        <taxon>Metazoa</taxon>
        <taxon>Ecdysozoa</taxon>
        <taxon>Arthropoda</taxon>
        <taxon>Crustacea</taxon>
        <taxon>Multicrustacea</taxon>
        <taxon>Malacostraca</taxon>
        <taxon>Eumalacostraca</taxon>
        <taxon>Eucarida</taxon>
        <taxon>Decapoda</taxon>
        <taxon>Pleocyemata</taxon>
        <taxon>Brachyura</taxon>
        <taxon>Eubrachyura</taxon>
        <taxon>Portunoidea</taxon>
        <taxon>Portunidae</taxon>
        <taxon>Portuninae</taxon>
        <taxon>Portunus</taxon>
    </lineage>
</organism>
<keyword evidence="2" id="KW-1185">Reference proteome</keyword>
<evidence type="ECO:0000313" key="1">
    <source>
        <dbReference type="EMBL" id="MPC75627.1"/>
    </source>
</evidence>
<dbReference type="AlphaFoldDB" id="A0A5B7I2G0"/>